<name>A0A0K2UA53_LEPSM</name>
<accession>A0A0K2UA53</accession>
<proteinExistence type="predicted"/>
<dbReference type="EMBL" id="HACA01017471">
    <property type="protein sequence ID" value="CDW34832.1"/>
    <property type="molecule type" value="Transcribed_RNA"/>
</dbReference>
<protein>
    <submittedName>
        <fullName evidence="1">Uncharacterized protein</fullName>
    </submittedName>
</protein>
<organism evidence="1">
    <name type="scientific">Lepeophtheirus salmonis</name>
    <name type="common">Salmon louse</name>
    <name type="synonym">Caligus salmonis</name>
    <dbReference type="NCBI Taxonomy" id="72036"/>
    <lineage>
        <taxon>Eukaryota</taxon>
        <taxon>Metazoa</taxon>
        <taxon>Ecdysozoa</taxon>
        <taxon>Arthropoda</taxon>
        <taxon>Crustacea</taxon>
        <taxon>Multicrustacea</taxon>
        <taxon>Hexanauplia</taxon>
        <taxon>Copepoda</taxon>
        <taxon>Siphonostomatoida</taxon>
        <taxon>Caligidae</taxon>
        <taxon>Lepeophtheirus</taxon>
    </lineage>
</organism>
<feature type="non-terminal residue" evidence="1">
    <location>
        <position position="1"/>
    </location>
</feature>
<reference evidence="1" key="1">
    <citation type="submission" date="2014-05" db="EMBL/GenBank/DDBJ databases">
        <authorList>
            <person name="Chronopoulou M."/>
        </authorList>
    </citation>
    <scope>NUCLEOTIDE SEQUENCE</scope>
    <source>
        <tissue evidence="1">Whole organism</tissue>
    </source>
</reference>
<dbReference type="AlphaFoldDB" id="A0A0K2UA53"/>
<sequence length="83" mass="9643">EYGTRSFFFTCLQRRNTECFAVVQDVGLVILRKTLIKIKVRKVLLKKIIILISFQKILNLLKYGLTPSEEKTTRSQINIPESV</sequence>
<evidence type="ECO:0000313" key="1">
    <source>
        <dbReference type="EMBL" id="CDW34832.1"/>
    </source>
</evidence>